<comment type="caution">
    <text evidence="1">The sequence shown here is derived from an EMBL/GenBank/DDBJ whole genome shotgun (WGS) entry which is preliminary data.</text>
</comment>
<dbReference type="OrthoDB" id="9814970at2"/>
<dbReference type="InterPro" id="IPR023214">
    <property type="entry name" value="HAD_sf"/>
</dbReference>
<keyword evidence="1" id="KW-0378">Hydrolase</keyword>
<dbReference type="InterPro" id="IPR000150">
    <property type="entry name" value="Cof"/>
</dbReference>
<dbReference type="SFLD" id="SFLDG01140">
    <property type="entry name" value="C2.B:_Phosphomannomutase_and_P"/>
    <property type="match status" value="1"/>
</dbReference>
<name>A0A3L9DQG7_9STRE</name>
<keyword evidence="2" id="KW-1185">Reference proteome</keyword>
<reference evidence="1 2" key="1">
    <citation type="submission" date="2018-10" db="EMBL/GenBank/DDBJ databases">
        <title>Streptococcus hillyeri sp. nov., isolated from equine tracheal sample.</title>
        <authorList>
            <person name="Macfadyen A.C."/>
            <person name="Waller A."/>
            <person name="Paterson G.K."/>
        </authorList>
    </citation>
    <scope>NUCLEOTIDE SEQUENCE [LARGE SCALE GENOMIC DNA]</scope>
    <source>
        <strain evidence="1 2">28462</strain>
    </source>
</reference>
<dbReference type="SFLD" id="SFLDS00003">
    <property type="entry name" value="Haloacid_Dehalogenase"/>
    <property type="match status" value="1"/>
</dbReference>
<protein>
    <submittedName>
        <fullName evidence="1">HAD family hydrolase</fullName>
    </submittedName>
</protein>
<dbReference type="PANTHER" id="PTHR10000">
    <property type="entry name" value="PHOSPHOSERINE PHOSPHATASE"/>
    <property type="match status" value="1"/>
</dbReference>
<evidence type="ECO:0000313" key="1">
    <source>
        <dbReference type="EMBL" id="RLY02438.1"/>
    </source>
</evidence>
<dbReference type="PANTHER" id="PTHR10000:SF53">
    <property type="entry name" value="5-AMINO-6-(5-PHOSPHO-D-RIBITYLAMINO)URACIL PHOSPHATASE YBJI-RELATED"/>
    <property type="match status" value="1"/>
</dbReference>
<sequence length="267" mass="30711">MIKLIATDMDGTFLSGHNSYNEQRFEAVFEELKKREIPLVIATGNNMKRLRDLFPKHANQLTFIAENGAQLVHKGREVFSLFMDKEEQEPLLRFLEERFPDAQHFLSAGEVTYVLETLPTEQKAFLSQFFTSIEELSHLHQASQVPLYRISIQFEDNFEQNFAEIENYLIGTSFRVVETGFNWLDILPKTVHKAVGLDYLMTEWQLSPAEVMVFGDSPNDLEMLERFEYSYAMANATDAVKAVANFLAPSHTEDGVLQVLENVLKEM</sequence>
<dbReference type="NCBIfam" id="TIGR01484">
    <property type="entry name" value="HAD-SF-IIB"/>
    <property type="match status" value="1"/>
</dbReference>
<evidence type="ECO:0000313" key="2">
    <source>
        <dbReference type="Proteomes" id="UP000279194"/>
    </source>
</evidence>
<accession>A0A3L9DQG7</accession>
<dbReference type="AlphaFoldDB" id="A0A3L9DQG7"/>
<dbReference type="CDD" id="cd07518">
    <property type="entry name" value="HAD_YbiV-Like"/>
    <property type="match status" value="1"/>
</dbReference>
<gene>
    <name evidence="1" type="ORF">EAF07_07675</name>
</gene>
<organism evidence="1 2">
    <name type="scientific">Streptococcus hillyeri</name>
    <dbReference type="NCBI Taxonomy" id="2282420"/>
    <lineage>
        <taxon>Bacteria</taxon>
        <taxon>Bacillati</taxon>
        <taxon>Bacillota</taxon>
        <taxon>Bacilli</taxon>
        <taxon>Lactobacillales</taxon>
        <taxon>Streptococcaceae</taxon>
        <taxon>Streptococcus</taxon>
    </lineage>
</organism>
<dbReference type="RefSeq" id="WP_121835995.1">
    <property type="nucleotide sequence ID" value="NZ_CP163514.1"/>
</dbReference>
<dbReference type="Gene3D" id="3.30.1240.10">
    <property type="match status" value="1"/>
</dbReference>
<dbReference type="Proteomes" id="UP000279194">
    <property type="component" value="Unassembled WGS sequence"/>
</dbReference>
<dbReference type="InterPro" id="IPR036412">
    <property type="entry name" value="HAD-like_sf"/>
</dbReference>
<dbReference type="Pfam" id="PF08282">
    <property type="entry name" value="Hydrolase_3"/>
    <property type="match status" value="1"/>
</dbReference>
<dbReference type="InterPro" id="IPR006379">
    <property type="entry name" value="HAD-SF_hydro_IIB"/>
</dbReference>
<dbReference type="GO" id="GO:0005829">
    <property type="term" value="C:cytosol"/>
    <property type="evidence" value="ECO:0007669"/>
    <property type="project" value="TreeGrafter"/>
</dbReference>
<dbReference type="NCBIfam" id="TIGR00099">
    <property type="entry name" value="Cof-subfamily"/>
    <property type="match status" value="1"/>
</dbReference>
<dbReference type="SUPFAM" id="SSF56784">
    <property type="entry name" value="HAD-like"/>
    <property type="match status" value="1"/>
</dbReference>
<dbReference type="GO" id="GO:0016791">
    <property type="term" value="F:phosphatase activity"/>
    <property type="evidence" value="ECO:0007669"/>
    <property type="project" value="TreeGrafter"/>
</dbReference>
<proteinExistence type="predicted"/>
<dbReference type="GO" id="GO:0000287">
    <property type="term" value="F:magnesium ion binding"/>
    <property type="evidence" value="ECO:0007669"/>
    <property type="project" value="TreeGrafter"/>
</dbReference>
<dbReference type="EMBL" id="RCVM01000015">
    <property type="protein sequence ID" value="RLY02438.1"/>
    <property type="molecule type" value="Genomic_DNA"/>
</dbReference>
<dbReference type="Gene3D" id="3.40.50.1000">
    <property type="entry name" value="HAD superfamily/HAD-like"/>
    <property type="match status" value="1"/>
</dbReference>